<comment type="caution">
    <text evidence="2">The sequence shown here is derived from an EMBL/GenBank/DDBJ whole genome shotgun (WGS) entry which is preliminary data.</text>
</comment>
<accession>A0A1Y2F5T8</accession>
<dbReference type="EMBL" id="MCOG01000015">
    <property type="protein sequence ID" value="ORY79251.1"/>
    <property type="molecule type" value="Genomic_DNA"/>
</dbReference>
<dbReference type="Proteomes" id="UP000193920">
    <property type="component" value="Unassembled WGS sequence"/>
</dbReference>
<keyword evidence="1" id="KW-0472">Membrane</keyword>
<name>A0A1Y2F5T8_9FUNG</name>
<proteinExistence type="predicted"/>
<reference evidence="2 3" key="1">
    <citation type="submission" date="2016-08" db="EMBL/GenBank/DDBJ databases">
        <title>A Parts List for Fungal Cellulosomes Revealed by Comparative Genomics.</title>
        <authorList>
            <consortium name="DOE Joint Genome Institute"/>
            <person name="Haitjema C.H."/>
            <person name="Gilmore S.P."/>
            <person name="Henske J.K."/>
            <person name="Solomon K.V."/>
            <person name="De Groot R."/>
            <person name="Kuo A."/>
            <person name="Mondo S.J."/>
            <person name="Salamov A.A."/>
            <person name="Labutti K."/>
            <person name="Zhao Z."/>
            <person name="Chiniquy J."/>
            <person name="Barry K."/>
            <person name="Brewer H.M."/>
            <person name="Purvine S.O."/>
            <person name="Wright A.T."/>
            <person name="Boxma B."/>
            <person name="Van Alen T."/>
            <person name="Hackstein J.H."/>
            <person name="Baker S.E."/>
            <person name="Grigoriev I.V."/>
            <person name="O'Malley M.A."/>
        </authorList>
    </citation>
    <scope>NUCLEOTIDE SEQUENCE [LARGE SCALE GENOMIC DNA]</scope>
    <source>
        <strain evidence="2 3">G1</strain>
    </source>
</reference>
<evidence type="ECO:0000313" key="3">
    <source>
        <dbReference type="Proteomes" id="UP000193920"/>
    </source>
</evidence>
<keyword evidence="3" id="KW-1185">Reference proteome</keyword>
<keyword evidence="1" id="KW-1133">Transmembrane helix</keyword>
<evidence type="ECO:0000256" key="1">
    <source>
        <dbReference type="SAM" id="Phobius"/>
    </source>
</evidence>
<dbReference type="AlphaFoldDB" id="A0A1Y2F5T8"/>
<evidence type="ECO:0000313" key="2">
    <source>
        <dbReference type="EMBL" id="ORY79251.1"/>
    </source>
</evidence>
<feature type="transmembrane region" description="Helical" evidence="1">
    <location>
        <begin position="12"/>
        <end position="32"/>
    </location>
</feature>
<organism evidence="2 3">
    <name type="scientific">Neocallimastix californiae</name>
    <dbReference type="NCBI Taxonomy" id="1754190"/>
    <lineage>
        <taxon>Eukaryota</taxon>
        <taxon>Fungi</taxon>
        <taxon>Fungi incertae sedis</taxon>
        <taxon>Chytridiomycota</taxon>
        <taxon>Chytridiomycota incertae sedis</taxon>
        <taxon>Neocallimastigomycetes</taxon>
        <taxon>Neocallimastigales</taxon>
        <taxon>Neocallimastigaceae</taxon>
        <taxon>Neocallimastix</taxon>
    </lineage>
</organism>
<gene>
    <name evidence="2" type="ORF">LY90DRAFT_62527</name>
</gene>
<keyword evidence="1" id="KW-0812">Transmembrane</keyword>
<protein>
    <submittedName>
        <fullName evidence="2">Uncharacterized protein</fullName>
    </submittedName>
</protein>
<sequence length="57" mass="7145">MRKKKKIKLIHYNTVSHFITMNCKYFFLFSFLKFLMEWKKSFKLEYNCDNTLEKIIL</sequence>